<dbReference type="InterPro" id="IPR055199">
    <property type="entry name" value="Hda_lid"/>
</dbReference>
<sequence>MSDKSPGVAAQIPLNLRFQPEQRFATFVTPTGATALAVVQDALVQPTVCLLQGAADTGKTHLLLAACHGARQLSKRVAYVALNAVGGHAEHALAAAEDAQLIAIDELGSLADDSNGQVALFHLLNHARARGASVLLASQRSPAELGIGLPDLVSRLNAAVRVPLQMLGDEGRREVLRLRAQSQGLEFDEAALDWLLTRADRRLTVLMGLWRQLDHASSVHKKKLTLPFVRETIGDQLR</sequence>
<gene>
    <name evidence="2" type="ORF">V3390_05025</name>
</gene>
<dbReference type="Pfam" id="PF22688">
    <property type="entry name" value="Hda_lid"/>
    <property type="match status" value="1"/>
</dbReference>
<dbReference type="InterPro" id="IPR013317">
    <property type="entry name" value="DnaA_dom"/>
</dbReference>
<name>A0ABU7UYL7_9GAMM</name>
<dbReference type="SUPFAM" id="SSF52540">
    <property type="entry name" value="P-loop containing nucleoside triphosphate hydrolases"/>
    <property type="match status" value="1"/>
</dbReference>
<evidence type="ECO:0000313" key="3">
    <source>
        <dbReference type="Proteomes" id="UP001356170"/>
    </source>
</evidence>
<dbReference type="PANTHER" id="PTHR30050:SF5">
    <property type="entry name" value="DNAA REGULATORY INACTIVATOR HDA"/>
    <property type="match status" value="1"/>
</dbReference>
<dbReference type="Gene3D" id="1.10.8.60">
    <property type="match status" value="1"/>
</dbReference>
<organism evidence="2 3">
    <name type="scientific">Aquilutibacter rugosus</name>
    <dbReference type="NCBI Taxonomy" id="3115820"/>
    <lineage>
        <taxon>Bacteria</taxon>
        <taxon>Pseudomonadati</taxon>
        <taxon>Pseudomonadota</taxon>
        <taxon>Gammaproteobacteria</taxon>
        <taxon>Lysobacterales</taxon>
        <taxon>Lysobacteraceae</taxon>
        <taxon>Aquilutibacter</taxon>
    </lineage>
</organism>
<comment type="caution">
    <text evidence="2">The sequence shown here is derived from an EMBL/GenBank/DDBJ whole genome shotgun (WGS) entry which is preliminary data.</text>
</comment>
<dbReference type="Gene3D" id="3.40.50.300">
    <property type="entry name" value="P-loop containing nucleotide triphosphate hydrolases"/>
    <property type="match status" value="1"/>
</dbReference>
<dbReference type="Proteomes" id="UP001356170">
    <property type="component" value="Unassembled WGS sequence"/>
</dbReference>
<dbReference type="Pfam" id="PF00308">
    <property type="entry name" value="Bac_DnaA"/>
    <property type="match status" value="1"/>
</dbReference>
<proteinExistence type="predicted"/>
<dbReference type="InterPro" id="IPR003593">
    <property type="entry name" value="AAA+_ATPase"/>
</dbReference>
<feature type="domain" description="AAA+ ATPase" evidence="1">
    <location>
        <begin position="45"/>
        <end position="164"/>
    </location>
</feature>
<evidence type="ECO:0000313" key="2">
    <source>
        <dbReference type="EMBL" id="MEF2155596.1"/>
    </source>
</evidence>
<accession>A0ABU7UYL7</accession>
<keyword evidence="3" id="KW-1185">Reference proteome</keyword>
<protein>
    <submittedName>
        <fullName evidence="2">DnaA/Hda family protein</fullName>
    </submittedName>
</protein>
<dbReference type="EMBL" id="JAZHBO010000001">
    <property type="protein sequence ID" value="MEF2155596.1"/>
    <property type="molecule type" value="Genomic_DNA"/>
</dbReference>
<dbReference type="SMART" id="SM00382">
    <property type="entry name" value="AAA"/>
    <property type="match status" value="1"/>
</dbReference>
<evidence type="ECO:0000259" key="1">
    <source>
        <dbReference type="SMART" id="SM00382"/>
    </source>
</evidence>
<dbReference type="InterPro" id="IPR027417">
    <property type="entry name" value="P-loop_NTPase"/>
</dbReference>
<dbReference type="RefSeq" id="WP_331703600.1">
    <property type="nucleotide sequence ID" value="NZ_JAZHBO010000001.1"/>
</dbReference>
<dbReference type="PANTHER" id="PTHR30050">
    <property type="entry name" value="CHROMOSOMAL REPLICATION INITIATOR PROTEIN DNAA"/>
    <property type="match status" value="1"/>
</dbReference>
<reference evidence="2 3" key="1">
    <citation type="submission" date="2024-01" db="EMBL/GenBank/DDBJ databases">
        <title>Novel species of the genus Luteimonas isolated from rivers.</title>
        <authorList>
            <person name="Lu H."/>
        </authorList>
    </citation>
    <scope>NUCLEOTIDE SEQUENCE [LARGE SCALE GENOMIC DNA]</scope>
    <source>
        <strain evidence="2 3">FXH3W</strain>
    </source>
</reference>